<dbReference type="EMBL" id="FNQK01000003">
    <property type="protein sequence ID" value="SDZ84903.1"/>
    <property type="molecule type" value="Genomic_DNA"/>
</dbReference>
<dbReference type="STRING" id="283786.SAMN04487990_10323"/>
<reference evidence="2 3" key="1">
    <citation type="submission" date="2016-10" db="EMBL/GenBank/DDBJ databases">
        <authorList>
            <person name="de Groot N.N."/>
        </authorList>
    </citation>
    <scope>NUCLEOTIDE SEQUENCE [LARGE SCALE GENOMIC DNA]</scope>
    <source>
        <strain evidence="2 3">DSM 23842</strain>
    </source>
</reference>
<accession>A0A1H3WCQ1</accession>
<feature type="chain" id="PRO_5011621889" description="YD repeat-containing protein" evidence="1">
    <location>
        <begin position="19"/>
        <end position="307"/>
    </location>
</feature>
<gene>
    <name evidence="2" type="ORF">SAMN04487990_10323</name>
</gene>
<proteinExistence type="predicted"/>
<sequence length="307" mass="33769">MKKIVFLLSLAIAFTSCNNEPLDPDIIIGAEDPFTPTNPGTPSDDLTLATYSYNVDAQVPFFGTITTDSDFTFTNGKASAITTEASFLGTTSTTQTEIVTNASNQVTDLLSYEGSTLTNETLIAYDGQNISQIVYNFIEDDTEDYTYTFTYNANIATRTDADNGQTTEFEFDGNNNLIRKETFENGVSLQKETLSYLPNGNCASSTMTGETETTVTYAYDTFTNPLKQGFSNQYLLSLFNDDYDSQAGNIIAQFHGVNNWIASTTPEGTFEFTVNYIATNRISTKNSFVDLGEGATITQSEVFNYMN</sequence>
<evidence type="ECO:0000313" key="3">
    <source>
        <dbReference type="Proteomes" id="UP000198846"/>
    </source>
</evidence>
<dbReference type="PROSITE" id="PS51257">
    <property type="entry name" value="PROKAR_LIPOPROTEIN"/>
    <property type="match status" value="1"/>
</dbReference>
<keyword evidence="3" id="KW-1185">Reference proteome</keyword>
<dbReference type="OrthoDB" id="1412495at2"/>
<evidence type="ECO:0000313" key="2">
    <source>
        <dbReference type="EMBL" id="SDZ84903.1"/>
    </source>
</evidence>
<dbReference type="Proteomes" id="UP000198846">
    <property type="component" value="Unassembled WGS sequence"/>
</dbReference>
<evidence type="ECO:0000256" key="1">
    <source>
        <dbReference type="SAM" id="SignalP"/>
    </source>
</evidence>
<dbReference type="RefSeq" id="WP_092132054.1">
    <property type="nucleotide sequence ID" value="NZ_FNQK01000003.1"/>
</dbReference>
<feature type="signal peptide" evidence="1">
    <location>
        <begin position="1"/>
        <end position="18"/>
    </location>
</feature>
<dbReference type="AlphaFoldDB" id="A0A1H3WCQ1"/>
<protein>
    <recommendedName>
        <fullName evidence="4">YD repeat-containing protein</fullName>
    </recommendedName>
</protein>
<organism evidence="2 3">
    <name type="scientific">Bizionia paragorgiae</name>
    <dbReference type="NCBI Taxonomy" id="283786"/>
    <lineage>
        <taxon>Bacteria</taxon>
        <taxon>Pseudomonadati</taxon>
        <taxon>Bacteroidota</taxon>
        <taxon>Flavobacteriia</taxon>
        <taxon>Flavobacteriales</taxon>
        <taxon>Flavobacteriaceae</taxon>
        <taxon>Bizionia</taxon>
    </lineage>
</organism>
<name>A0A1H3WCQ1_BIZPA</name>
<keyword evidence="1" id="KW-0732">Signal</keyword>
<dbReference type="Gene3D" id="2.180.10.10">
    <property type="entry name" value="RHS repeat-associated core"/>
    <property type="match status" value="1"/>
</dbReference>
<evidence type="ECO:0008006" key="4">
    <source>
        <dbReference type="Google" id="ProtNLM"/>
    </source>
</evidence>